<dbReference type="CDD" id="cd00293">
    <property type="entry name" value="USP-like"/>
    <property type="match status" value="1"/>
</dbReference>
<dbReference type="InterPro" id="IPR014729">
    <property type="entry name" value="Rossmann-like_a/b/a_fold"/>
</dbReference>
<dbReference type="InterPro" id="IPR006016">
    <property type="entry name" value="UspA"/>
</dbReference>
<dbReference type="PRINTS" id="PR01438">
    <property type="entry name" value="UNVRSLSTRESS"/>
</dbReference>
<dbReference type="InterPro" id="IPR006015">
    <property type="entry name" value="Universal_stress_UspA"/>
</dbReference>
<reference evidence="3 4" key="1">
    <citation type="submission" date="2017-05" db="EMBL/GenBank/DDBJ databases">
        <title>Host range expansion of the Methanosphaera genus to humans and monogastric animals involves recent and extensive reduction in genome content.</title>
        <authorList>
            <person name="Hoedt E.C."/>
            <person name="Volmer J.G."/>
            <person name="Parks D.H."/>
            <person name="Rosewarne C.P."/>
            <person name="Denman S.E."/>
            <person name="Mcsweeney C.S."/>
            <person name="O Cuiv P."/>
            <person name="Hugenholtz P."/>
            <person name="Tyson G.W."/>
            <person name="Morrison M."/>
        </authorList>
    </citation>
    <scope>NUCLEOTIDE SEQUENCE [LARGE SCALE GENOMIC DNA]</scope>
    <source>
        <strain evidence="3 4">PA5</strain>
    </source>
</reference>
<evidence type="ECO:0000259" key="2">
    <source>
        <dbReference type="Pfam" id="PF00582"/>
    </source>
</evidence>
<feature type="domain" description="UspA" evidence="2">
    <location>
        <begin position="1"/>
        <end position="129"/>
    </location>
</feature>
<dbReference type="Proteomes" id="UP000248557">
    <property type="component" value="Unassembled WGS sequence"/>
</dbReference>
<dbReference type="PANTHER" id="PTHR46268:SF6">
    <property type="entry name" value="UNIVERSAL STRESS PROTEIN UP12"/>
    <property type="match status" value="1"/>
</dbReference>
<name>A0A328QA49_9EURY</name>
<comment type="similarity">
    <text evidence="1">Belongs to the universal stress protein A family.</text>
</comment>
<dbReference type="SUPFAM" id="SSF52402">
    <property type="entry name" value="Adenine nucleotide alpha hydrolases-like"/>
    <property type="match status" value="1"/>
</dbReference>
<evidence type="ECO:0000256" key="1">
    <source>
        <dbReference type="ARBA" id="ARBA00008791"/>
    </source>
</evidence>
<dbReference type="EMBL" id="NGJK01000023">
    <property type="protein sequence ID" value="RAP03468.1"/>
    <property type="molecule type" value="Genomic_DNA"/>
</dbReference>
<dbReference type="PANTHER" id="PTHR46268">
    <property type="entry name" value="STRESS RESPONSE PROTEIN NHAX"/>
    <property type="match status" value="1"/>
</dbReference>
<dbReference type="Gene3D" id="3.40.50.620">
    <property type="entry name" value="HUPs"/>
    <property type="match status" value="1"/>
</dbReference>
<dbReference type="Pfam" id="PF00582">
    <property type="entry name" value="Usp"/>
    <property type="match status" value="1"/>
</dbReference>
<evidence type="ECO:0000313" key="4">
    <source>
        <dbReference type="Proteomes" id="UP000248557"/>
    </source>
</evidence>
<accession>A0A328QA49</accession>
<proteinExistence type="inferred from homology"/>
<comment type="caution">
    <text evidence="3">The sequence shown here is derived from an EMBL/GenBank/DDBJ whole genome shotgun (WGS) entry which is preliminary data.</text>
</comment>
<dbReference type="RefSeq" id="WP_112149371.1">
    <property type="nucleotide sequence ID" value="NZ_NGJK01000023.1"/>
</dbReference>
<organism evidence="3 4">
    <name type="scientific">Methanosphaera stadtmanae</name>
    <dbReference type="NCBI Taxonomy" id="2317"/>
    <lineage>
        <taxon>Archaea</taxon>
        <taxon>Methanobacteriati</taxon>
        <taxon>Methanobacteriota</taxon>
        <taxon>Methanomada group</taxon>
        <taxon>Methanobacteria</taxon>
        <taxon>Methanobacteriales</taxon>
        <taxon>Methanobacteriaceae</taxon>
        <taxon>Methanosphaera</taxon>
    </lineage>
</organism>
<evidence type="ECO:0000313" key="3">
    <source>
        <dbReference type="EMBL" id="RAP03468.1"/>
    </source>
</evidence>
<sequence>MFKRILLPIDGSENSKKAADKAIELAKELNSTIIVTNIMDQSVDLSYNEQEAKSNEFIKKIVDLILKNNINVESMVLFGSPMYDIVTIARKSEADSIIMGKQGINYSNSRVIGSFTEATLKNVNLPIILI</sequence>
<gene>
    <name evidence="3" type="ORF">CA615_02180</name>
</gene>
<protein>
    <recommendedName>
        <fullName evidence="2">UspA domain-containing protein</fullName>
    </recommendedName>
</protein>
<dbReference type="AlphaFoldDB" id="A0A328QA49"/>